<dbReference type="Gene3D" id="2.40.33.20">
    <property type="entry name" value="PK beta-barrel domain-like"/>
    <property type="match status" value="1"/>
</dbReference>
<comment type="caution">
    <text evidence="3">The sequence shown here is derived from an EMBL/GenBank/DDBJ whole genome shotgun (WGS) entry which is preliminary data.</text>
</comment>
<evidence type="ECO:0000313" key="4">
    <source>
        <dbReference type="Proteomes" id="UP000677016"/>
    </source>
</evidence>
<feature type="compositionally biased region" description="Acidic residues" evidence="1">
    <location>
        <begin position="123"/>
        <end position="133"/>
    </location>
</feature>
<keyword evidence="4" id="KW-1185">Reference proteome</keyword>
<dbReference type="Pfam" id="PF03473">
    <property type="entry name" value="MOSC"/>
    <property type="match status" value="1"/>
</dbReference>
<evidence type="ECO:0000256" key="1">
    <source>
        <dbReference type="SAM" id="MobiDB-lite"/>
    </source>
</evidence>
<dbReference type="PROSITE" id="PS51340">
    <property type="entry name" value="MOSC"/>
    <property type="match status" value="1"/>
</dbReference>
<dbReference type="AlphaFoldDB" id="A0A941D7Q4"/>
<protein>
    <submittedName>
        <fullName evidence="3">MOSC domain-containing protein</fullName>
    </submittedName>
</protein>
<proteinExistence type="predicted"/>
<organism evidence="3 4">
    <name type="scientific">Phycicoccus avicenniae</name>
    <dbReference type="NCBI Taxonomy" id="2828860"/>
    <lineage>
        <taxon>Bacteria</taxon>
        <taxon>Bacillati</taxon>
        <taxon>Actinomycetota</taxon>
        <taxon>Actinomycetes</taxon>
        <taxon>Micrococcales</taxon>
        <taxon>Intrasporangiaceae</taxon>
        <taxon>Phycicoccus</taxon>
    </lineage>
</organism>
<reference evidence="3" key="1">
    <citation type="submission" date="2021-04" db="EMBL/GenBank/DDBJ databases">
        <title>Phycicoccus avicenniae sp. nov., a novel endophytic actinomycetes isolated from branch of Avicennia mariana.</title>
        <authorList>
            <person name="Tuo L."/>
        </authorList>
    </citation>
    <scope>NUCLEOTIDE SEQUENCE</scope>
    <source>
        <strain evidence="3">BSK3Z-2</strain>
    </source>
</reference>
<gene>
    <name evidence="3" type="ORF">KC207_09990</name>
</gene>
<dbReference type="InterPro" id="IPR005302">
    <property type="entry name" value="MoCF_Sase_C"/>
</dbReference>
<accession>A0A941D7Q4</accession>
<dbReference type="PANTHER" id="PTHR36930">
    <property type="entry name" value="METAL-SULFUR CLUSTER BIOSYNTHESIS PROTEINS YUAD-RELATED"/>
    <property type="match status" value="1"/>
</dbReference>
<evidence type="ECO:0000313" key="3">
    <source>
        <dbReference type="EMBL" id="MBR7743619.1"/>
    </source>
</evidence>
<evidence type="ECO:0000259" key="2">
    <source>
        <dbReference type="PROSITE" id="PS51340"/>
    </source>
</evidence>
<dbReference type="SUPFAM" id="SSF50800">
    <property type="entry name" value="PK beta-barrel domain-like"/>
    <property type="match status" value="1"/>
</dbReference>
<dbReference type="InterPro" id="IPR052716">
    <property type="entry name" value="MOSC_domain"/>
</dbReference>
<dbReference type="GO" id="GO:0003824">
    <property type="term" value="F:catalytic activity"/>
    <property type="evidence" value="ECO:0007669"/>
    <property type="project" value="InterPro"/>
</dbReference>
<dbReference type="GO" id="GO:0030151">
    <property type="term" value="F:molybdenum ion binding"/>
    <property type="evidence" value="ECO:0007669"/>
    <property type="project" value="InterPro"/>
</dbReference>
<sequence>MRPVDEVVAETWSGLVGDRYHGSRHRHVTVQSATDLAAAAERLGAEVPASGTRRNVTVSHGPVVRTPGAQARLGPVLLEVVRVAAPCRVLDDEVGDGAARALHDLAGTVLRVLEGGTVRVGDPWEELPFEPDEAAERATRSRLAASARPGGPRRLP</sequence>
<feature type="domain" description="MOSC" evidence="2">
    <location>
        <begin position="2"/>
        <end position="127"/>
    </location>
</feature>
<dbReference type="GO" id="GO:0030170">
    <property type="term" value="F:pyridoxal phosphate binding"/>
    <property type="evidence" value="ECO:0007669"/>
    <property type="project" value="InterPro"/>
</dbReference>
<dbReference type="EMBL" id="JAGSNF010000013">
    <property type="protein sequence ID" value="MBR7743619.1"/>
    <property type="molecule type" value="Genomic_DNA"/>
</dbReference>
<dbReference type="Proteomes" id="UP000677016">
    <property type="component" value="Unassembled WGS sequence"/>
</dbReference>
<name>A0A941D7Q4_9MICO</name>
<dbReference type="PANTHER" id="PTHR36930:SF1">
    <property type="entry name" value="MOSC DOMAIN-CONTAINING PROTEIN"/>
    <property type="match status" value="1"/>
</dbReference>
<feature type="region of interest" description="Disordered" evidence="1">
    <location>
        <begin position="122"/>
        <end position="156"/>
    </location>
</feature>
<dbReference type="InterPro" id="IPR011037">
    <property type="entry name" value="Pyrv_Knase-like_insert_dom_sf"/>
</dbReference>